<keyword evidence="1" id="KW-0560">Oxidoreductase</keyword>
<evidence type="ECO:0000256" key="1">
    <source>
        <dbReference type="ARBA" id="ARBA00023002"/>
    </source>
</evidence>
<keyword evidence="5" id="KW-1185">Reference proteome</keyword>
<evidence type="ECO:0000259" key="2">
    <source>
        <dbReference type="Pfam" id="PF03435"/>
    </source>
</evidence>
<dbReference type="SUPFAM" id="SSF51735">
    <property type="entry name" value="NAD(P)-binding Rossmann-fold domains"/>
    <property type="match status" value="1"/>
</dbReference>
<proteinExistence type="predicted"/>
<dbReference type="EMBL" id="LGTO01000007">
    <property type="protein sequence ID" value="KNE18750.1"/>
    <property type="molecule type" value="Genomic_DNA"/>
</dbReference>
<dbReference type="Pfam" id="PF03435">
    <property type="entry name" value="Sacchrp_dh_NADP"/>
    <property type="match status" value="1"/>
</dbReference>
<dbReference type="GO" id="GO:0016491">
    <property type="term" value="F:oxidoreductase activity"/>
    <property type="evidence" value="ECO:0007669"/>
    <property type="project" value="UniProtKB-KW"/>
</dbReference>
<feature type="domain" description="Saccharopine dehydrogenase-like C-terminal" evidence="3">
    <location>
        <begin position="127"/>
        <end position="382"/>
    </location>
</feature>
<dbReference type="GeneID" id="66871699"/>
<dbReference type="Pfam" id="PF16653">
    <property type="entry name" value="Sacchrp_dh_C"/>
    <property type="match status" value="1"/>
</dbReference>
<dbReference type="SUPFAM" id="SSF55347">
    <property type="entry name" value="Glyceraldehyde-3-phosphate dehydrogenase-like, C-terminal domain"/>
    <property type="match status" value="1"/>
</dbReference>
<reference evidence="5" key="1">
    <citation type="submission" date="2015-07" db="EMBL/GenBank/DDBJ databases">
        <title>Fjat-10053 dsm26.</title>
        <authorList>
            <person name="Liu B."/>
            <person name="Wang J."/>
            <person name="Zhu Y."/>
            <person name="Liu G."/>
            <person name="Chen Q."/>
            <person name="Chen Z."/>
            <person name="Lan J."/>
            <person name="Che J."/>
            <person name="Ge C."/>
            <person name="Shi H."/>
            <person name="Pan Z."/>
            <person name="Liu X."/>
        </authorList>
    </citation>
    <scope>NUCLEOTIDE SEQUENCE [LARGE SCALE GENOMIC DNA]</scope>
    <source>
        <strain evidence="5">DSM 26</strain>
    </source>
</reference>
<dbReference type="InterPro" id="IPR036291">
    <property type="entry name" value="NAD(P)-bd_dom_sf"/>
</dbReference>
<dbReference type="Gene3D" id="3.30.360.10">
    <property type="entry name" value="Dihydrodipicolinate Reductase, domain 2"/>
    <property type="match status" value="1"/>
</dbReference>
<dbReference type="AlphaFoldDB" id="A0A0L0QJC0"/>
<sequence>MKVIVLGGSGLQGRAALQDLGKSDDVTEIVCADVNFAGVNQFRDHLAIQKMFYRKVDITSEQNVASLFREGADVVIDLLPKQFNDTIAKAAVEFGIPMVNCSYANGISKETYEKALENQVTIMPEAGLDPGIDLVLCGYGVSQLDEVHELYSYCGGIPEPEASYNPLRYKISWNFNSTLMSYQRKACMLRDRKVIDIPVSHQHDQEWVETITIGERSDLETIPNGDAIQFASLLGIEKELINTERRTIRWAGHASFWRSMVQLGFLTTDPVPGLDCDVTPYEFLLKHLEPRLQYKRNEKDLVLMKNIIRGKKNGKSVELIYEMVDERDLETGLFAMNKTVGYTASIVAQMVGNKTITKPGVLSPTTDIPYEMFIKAIEKRGIKINEQKNIWNGT</sequence>
<evidence type="ECO:0008006" key="6">
    <source>
        <dbReference type="Google" id="ProtNLM"/>
    </source>
</evidence>
<gene>
    <name evidence="4" type="ORF">AFK71_09055</name>
</gene>
<dbReference type="Gene3D" id="3.40.50.720">
    <property type="entry name" value="NAD(P)-binding Rossmann-like Domain"/>
    <property type="match status" value="2"/>
</dbReference>
<evidence type="ECO:0000313" key="4">
    <source>
        <dbReference type="EMBL" id="KNE18750.1"/>
    </source>
</evidence>
<dbReference type="Proteomes" id="UP000036780">
    <property type="component" value="Unassembled WGS sequence"/>
</dbReference>
<evidence type="ECO:0000259" key="3">
    <source>
        <dbReference type="Pfam" id="PF16653"/>
    </source>
</evidence>
<evidence type="ECO:0000313" key="5">
    <source>
        <dbReference type="Proteomes" id="UP000036780"/>
    </source>
</evidence>
<dbReference type="RefSeq" id="WP_050351229.1">
    <property type="nucleotide sequence ID" value="NZ_BOSN01000002.1"/>
</dbReference>
<protein>
    <recommendedName>
        <fullName evidence="6">Saccharopine dehydrogenase</fullName>
    </recommendedName>
</protein>
<name>A0A0L0QJC0_VIRPA</name>
<dbReference type="InterPro" id="IPR051168">
    <property type="entry name" value="AASS"/>
</dbReference>
<dbReference type="PANTHER" id="PTHR11133">
    <property type="entry name" value="SACCHAROPINE DEHYDROGENASE"/>
    <property type="match status" value="1"/>
</dbReference>
<dbReference type="OrthoDB" id="1910498at2"/>
<dbReference type="InterPro" id="IPR032095">
    <property type="entry name" value="Sacchrp_dh-like_C"/>
</dbReference>
<dbReference type="InterPro" id="IPR005097">
    <property type="entry name" value="Sacchrp_dh_NADP-bd"/>
</dbReference>
<dbReference type="PANTHER" id="PTHR11133:SF22">
    <property type="entry name" value="ALPHA-AMINOADIPIC SEMIALDEHYDE SYNTHASE, MITOCHONDRIAL"/>
    <property type="match status" value="1"/>
</dbReference>
<feature type="domain" description="Saccharopine dehydrogenase NADP binding" evidence="2">
    <location>
        <begin position="3"/>
        <end position="107"/>
    </location>
</feature>
<accession>A0A0L0QJC0</accession>
<comment type="caution">
    <text evidence="4">The sequence shown here is derived from an EMBL/GenBank/DDBJ whole genome shotgun (WGS) entry which is preliminary data.</text>
</comment>
<organism evidence="4 5">
    <name type="scientific">Virgibacillus pantothenticus</name>
    <dbReference type="NCBI Taxonomy" id="1473"/>
    <lineage>
        <taxon>Bacteria</taxon>
        <taxon>Bacillati</taxon>
        <taxon>Bacillota</taxon>
        <taxon>Bacilli</taxon>
        <taxon>Bacillales</taxon>
        <taxon>Bacillaceae</taxon>
        <taxon>Virgibacillus</taxon>
    </lineage>
</organism>
<dbReference type="PATRIC" id="fig|1473.5.peg.270"/>